<name>A0A4D6MDQ7_VIGUN</name>
<feature type="transmembrane region" description="Helical" evidence="1">
    <location>
        <begin position="37"/>
        <end position="57"/>
    </location>
</feature>
<dbReference type="EMBL" id="CP039351">
    <property type="protein sequence ID" value="QCD99485.1"/>
    <property type="molecule type" value="Genomic_DNA"/>
</dbReference>
<dbReference type="Proteomes" id="UP000501690">
    <property type="component" value="Linkage Group LG7"/>
</dbReference>
<dbReference type="AlphaFoldDB" id="A0A4D6MDQ7"/>
<keyword evidence="1" id="KW-0812">Transmembrane</keyword>
<reference evidence="2 3" key="1">
    <citation type="submission" date="2019-04" db="EMBL/GenBank/DDBJ databases">
        <title>An improved genome assembly and genetic linkage map for asparagus bean, Vigna unguiculata ssp. sesquipedialis.</title>
        <authorList>
            <person name="Xia Q."/>
            <person name="Zhang R."/>
            <person name="Dong Y."/>
        </authorList>
    </citation>
    <scope>NUCLEOTIDE SEQUENCE [LARGE SCALE GENOMIC DNA]</scope>
    <source>
        <tissue evidence="2">Leaf</tissue>
    </source>
</reference>
<protein>
    <submittedName>
        <fullName evidence="2">Uncharacterized protein</fullName>
    </submittedName>
</protein>
<organism evidence="2 3">
    <name type="scientific">Vigna unguiculata</name>
    <name type="common">Cowpea</name>
    <dbReference type="NCBI Taxonomy" id="3917"/>
    <lineage>
        <taxon>Eukaryota</taxon>
        <taxon>Viridiplantae</taxon>
        <taxon>Streptophyta</taxon>
        <taxon>Embryophyta</taxon>
        <taxon>Tracheophyta</taxon>
        <taxon>Spermatophyta</taxon>
        <taxon>Magnoliopsida</taxon>
        <taxon>eudicotyledons</taxon>
        <taxon>Gunneridae</taxon>
        <taxon>Pentapetalae</taxon>
        <taxon>rosids</taxon>
        <taxon>fabids</taxon>
        <taxon>Fabales</taxon>
        <taxon>Fabaceae</taxon>
        <taxon>Papilionoideae</taxon>
        <taxon>50 kb inversion clade</taxon>
        <taxon>NPAAA clade</taxon>
        <taxon>indigoferoid/millettioid clade</taxon>
        <taxon>Phaseoleae</taxon>
        <taxon>Vigna</taxon>
    </lineage>
</organism>
<evidence type="ECO:0000313" key="3">
    <source>
        <dbReference type="Proteomes" id="UP000501690"/>
    </source>
</evidence>
<accession>A0A4D6MDQ7</accession>
<evidence type="ECO:0000256" key="1">
    <source>
        <dbReference type="SAM" id="Phobius"/>
    </source>
</evidence>
<proteinExistence type="predicted"/>
<keyword evidence="3" id="KW-1185">Reference proteome</keyword>
<gene>
    <name evidence="2" type="ORF">DEO72_LG7g767</name>
</gene>
<keyword evidence="1" id="KW-0472">Membrane</keyword>
<evidence type="ECO:0000313" key="2">
    <source>
        <dbReference type="EMBL" id="QCD99485.1"/>
    </source>
</evidence>
<keyword evidence="1" id="KW-1133">Transmembrane helix</keyword>
<sequence length="78" mass="8400">MEEEGLGNKDSGGGKEKCRDVVVVSVFEHDLLKGGGFVPVTGATKRIFFIIGGSGAWPGRSRRKMRRHGEGLVVGEEK</sequence>